<gene>
    <name evidence="23" type="ORF">JCGZ_13815</name>
</gene>
<dbReference type="GO" id="GO:0030246">
    <property type="term" value="F:carbohydrate binding"/>
    <property type="evidence" value="ECO:0007669"/>
    <property type="project" value="UniProtKB-KW"/>
</dbReference>
<dbReference type="GO" id="GO:0005886">
    <property type="term" value="C:plasma membrane"/>
    <property type="evidence" value="ECO:0007669"/>
    <property type="project" value="UniProtKB-SubCell"/>
</dbReference>
<keyword evidence="6 20" id="KW-0812">Transmembrane</keyword>
<evidence type="ECO:0000256" key="13">
    <source>
        <dbReference type="ARBA" id="ARBA00023136"/>
    </source>
</evidence>
<keyword evidence="5" id="KW-0808">Transferase</keyword>
<evidence type="ECO:0000256" key="2">
    <source>
        <dbReference type="ARBA" id="ARBA00012513"/>
    </source>
</evidence>
<evidence type="ECO:0000256" key="6">
    <source>
        <dbReference type="ARBA" id="ARBA00022692"/>
    </source>
</evidence>
<dbReference type="InterPro" id="IPR001245">
    <property type="entry name" value="Ser-Thr/Tyr_kinase_cat_dom"/>
</dbReference>
<keyword evidence="11" id="KW-0067">ATP-binding</keyword>
<dbReference type="PANTHER" id="PTHR27002">
    <property type="entry name" value="RECEPTOR-LIKE SERINE/THREONINE-PROTEIN KINASE SD1-8"/>
    <property type="match status" value="1"/>
</dbReference>
<keyword evidence="16" id="KW-0325">Glycoprotein</keyword>
<evidence type="ECO:0000313" key="24">
    <source>
        <dbReference type="Proteomes" id="UP000027138"/>
    </source>
</evidence>
<dbReference type="EMBL" id="KK914589">
    <property type="protein sequence ID" value="KDP32208.1"/>
    <property type="molecule type" value="Genomic_DNA"/>
</dbReference>
<evidence type="ECO:0000256" key="5">
    <source>
        <dbReference type="ARBA" id="ARBA00022679"/>
    </source>
</evidence>
<evidence type="ECO:0000256" key="17">
    <source>
        <dbReference type="ARBA" id="ARBA00047899"/>
    </source>
</evidence>
<keyword evidence="13 20" id="KW-0472">Membrane</keyword>
<dbReference type="Pfam" id="PF08276">
    <property type="entry name" value="PAN_2"/>
    <property type="match status" value="1"/>
</dbReference>
<dbReference type="PROSITE" id="PS00108">
    <property type="entry name" value="PROTEIN_KINASE_ST"/>
    <property type="match status" value="1"/>
</dbReference>
<dbReference type="GO" id="GO:0004674">
    <property type="term" value="F:protein serine/threonine kinase activity"/>
    <property type="evidence" value="ECO:0007669"/>
    <property type="project" value="UniProtKB-KW"/>
</dbReference>
<dbReference type="InterPro" id="IPR000719">
    <property type="entry name" value="Prot_kinase_dom"/>
</dbReference>
<dbReference type="CDD" id="cd14066">
    <property type="entry name" value="STKc_IRAK"/>
    <property type="match status" value="1"/>
</dbReference>
<evidence type="ECO:0000256" key="9">
    <source>
        <dbReference type="ARBA" id="ARBA00022741"/>
    </source>
</evidence>
<dbReference type="AlphaFoldDB" id="A0A067KB60"/>
<accession>A0A067KB60</accession>
<evidence type="ECO:0000256" key="18">
    <source>
        <dbReference type="ARBA" id="ARBA00048679"/>
    </source>
</evidence>
<keyword evidence="9" id="KW-0547">Nucleotide-binding</keyword>
<keyword evidence="24" id="KW-1185">Reference proteome</keyword>
<protein>
    <recommendedName>
        <fullName evidence="2">non-specific serine/threonine protein kinase</fullName>
        <ecNumber evidence="2">2.7.11.1</ecNumber>
    </recommendedName>
</protein>
<dbReference type="InterPro" id="IPR008271">
    <property type="entry name" value="Ser/Thr_kinase_AS"/>
</dbReference>
<evidence type="ECO:0000256" key="16">
    <source>
        <dbReference type="ARBA" id="ARBA00023180"/>
    </source>
</evidence>
<evidence type="ECO:0000256" key="4">
    <source>
        <dbReference type="ARBA" id="ARBA00022527"/>
    </source>
</evidence>
<evidence type="ECO:0000256" key="11">
    <source>
        <dbReference type="ARBA" id="ARBA00022840"/>
    </source>
</evidence>
<keyword evidence="10" id="KW-0418">Kinase</keyword>
<feature type="domain" description="Apple" evidence="22">
    <location>
        <begin position="1"/>
        <end position="72"/>
    </location>
</feature>
<feature type="region of interest" description="Disordered" evidence="19">
    <location>
        <begin position="641"/>
        <end position="667"/>
    </location>
</feature>
<dbReference type="Gene3D" id="1.10.510.10">
    <property type="entry name" value="Transferase(Phosphotransferase) domain 1"/>
    <property type="match status" value="1"/>
</dbReference>
<dbReference type="Gene3D" id="3.30.200.20">
    <property type="entry name" value="Phosphorylase Kinase, domain 1"/>
    <property type="match status" value="1"/>
</dbReference>
<evidence type="ECO:0000256" key="19">
    <source>
        <dbReference type="SAM" id="MobiDB-lite"/>
    </source>
</evidence>
<evidence type="ECO:0000256" key="12">
    <source>
        <dbReference type="ARBA" id="ARBA00022989"/>
    </source>
</evidence>
<organism evidence="23 24">
    <name type="scientific">Jatropha curcas</name>
    <name type="common">Barbados nut</name>
    <dbReference type="NCBI Taxonomy" id="180498"/>
    <lineage>
        <taxon>Eukaryota</taxon>
        <taxon>Viridiplantae</taxon>
        <taxon>Streptophyta</taxon>
        <taxon>Embryophyta</taxon>
        <taxon>Tracheophyta</taxon>
        <taxon>Spermatophyta</taxon>
        <taxon>Magnoliopsida</taxon>
        <taxon>eudicotyledons</taxon>
        <taxon>Gunneridae</taxon>
        <taxon>Pentapetalae</taxon>
        <taxon>rosids</taxon>
        <taxon>fabids</taxon>
        <taxon>Malpighiales</taxon>
        <taxon>Euphorbiaceae</taxon>
        <taxon>Crotonoideae</taxon>
        <taxon>Jatropheae</taxon>
        <taxon>Jatropha</taxon>
    </lineage>
</organism>
<dbReference type="PANTHER" id="PTHR27002:SF1111">
    <property type="entry name" value="NON-SPECIFIC SERINE_THREONINE PROTEIN KINASE"/>
    <property type="match status" value="1"/>
</dbReference>
<keyword evidence="7" id="KW-0732">Signal</keyword>
<dbReference type="FunFam" id="1.10.510.10:FF:000060">
    <property type="entry name" value="G-type lectin S-receptor-like serine/threonine-protein kinase"/>
    <property type="match status" value="1"/>
</dbReference>
<dbReference type="InterPro" id="IPR011009">
    <property type="entry name" value="Kinase-like_dom_sf"/>
</dbReference>
<comment type="catalytic activity">
    <reaction evidence="18">
        <text>L-seryl-[protein] + ATP = O-phospho-L-seryl-[protein] + ADP + H(+)</text>
        <dbReference type="Rhea" id="RHEA:17989"/>
        <dbReference type="Rhea" id="RHEA-COMP:9863"/>
        <dbReference type="Rhea" id="RHEA-COMP:11604"/>
        <dbReference type="ChEBI" id="CHEBI:15378"/>
        <dbReference type="ChEBI" id="CHEBI:29999"/>
        <dbReference type="ChEBI" id="CHEBI:30616"/>
        <dbReference type="ChEBI" id="CHEBI:83421"/>
        <dbReference type="ChEBI" id="CHEBI:456216"/>
        <dbReference type="EC" id="2.7.11.1"/>
    </reaction>
</comment>
<dbReference type="FunFam" id="3.30.200.20:FF:000330">
    <property type="entry name" value="G-type lectin S-receptor-like serine/threonine-protein kinase At4g03230"/>
    <property type="match status" value="1"/>
</dbReference>
<proteinExistence type="predicted"/>
<comment type="catalytic activity">
    <reaction evidence="17">
        <text>L-threonyl-[protein] + ATP = O-phospho-L-threonyl-[protein] + ADP + H(+)</text>
        <dbReference type="Rhea" id="RHEA:46608"/>
        <dbReference type="Rhea" id="RHEA-COMP:11060"/>
        <dbReference type="Rhea" id="RHEA-COMP:11605"/>
        <dbReference type="ChEBI" id="CHEBI:15378"/>
        <dbReference type="ChEBI" id="CHEBI:30013"/>
        <dbReference type="ChEBI" id="CHEBI:30616"/>
        <dbReference type="ChEBI" id="CHEBI:61977"/>
        <dbReference type="ChEBI" id="CHEBI:456216"/>
        <dbReference type="EC" id="2.7.11.1"/>
    </reaction>
</comment>
<keyword evidence="14" id="KW-1015">Disulfide bond</keyword>
<dbReference type="SMART" id="SM00220">
    <property type="entry name" value="S_TKc"/>
    <property type="match status" value="1"/>
</dbReference>
<evidence type="ECO:0000259" key="22">
    <source>
        <dbReference type="PROSITE" id="PS50948"/>
    </source>
</evidence>
<dbReference type="Pfam" id="PF07714">
    <property type="entry name" value="PK_Tyr_Ser-Thr"/>
    <property type="match status" value="1"/>
</dbReference>
<dbReference type="SUPFAM" id="SSF56112">
    <property type="entry name" value="Protein kinase-like (PK-like)"/>
    <property type="match status" value="1"/>
</dbReference>
<keyword evidence="15" id="KW-0675">Receptor</keyword>
<comment type="subcellular location">
    <subcellularLocation>
        <location evidence="1">Cell membrane</location>
        <topology evidence="1">Single-pass type I membrane protein</topology>
    </subcellularLocation>
</comment>
<reference evidence="23 24" key="1">
    <citation type="journal article" date="2014" name="PLoS ONE">
        <title>Global Analysis of Gene Expression Profiles in Physic Nut (Jatropha curcas L.) Seedlings Exposed to Salt Stress.</title>
        <authorList>
            <person name="Zhang L."/>
            <person name="Zhang C."/>
            <person name="Wu P."/>
            <person name="Chen Y."/>
            <person name="Li M."/>
            <person name="Jiang H."/>
            <person name="Wu G."/>
        </authorList>
    </citation>
    <scope>NUCLEOTIDE SEQUENCE [LARGE SCALE GENOMIC DNA]</scope>
    <source>
        <strain evidence="24">cv. GZQX0401</strain>
        <tissue evidence="23">Young leaves</tissue>
    </source>
</reference>
<sequence>MKVSDTDLRIDDINETECAEHCLHNFECFAYSYTQNEKRKRTAQSACWIWTEELKNLQEDYDSGHDISVRLAGSDLESTVRTCKACGTNIIPYPLSTGSNCGDPVYFNFHCSNYSTGQLSFNVSEAGSYNVTSINPTARRFVIQAKETDTYCDARSGEILQLNQSLSSRFKLINVTCSRDIDAGSLSSDIEFQGIDEIEISWDPPQEPSCISSSDCKDWPYSTCNVRDGRKRCLCNANFRWDGSALNCTRVEAGEEGSSRKNAPLLLILGVTIACIIGFSCVTALSFICKRRMAKRKERKENIERNATVLYGTEKRVKGLIDSEDFKEEDKKRIDIPFFDLDSIIAATDNFSAANKLGRGGFGPVYKGTFPGGQEIAVKRLSSVSGQGLEEFKNEVVLIARLQHRNLVRLLGYCIHGNEKILLYEYMPNKSLDFFIFDPKLSLLLNWEIRFNIILGVARGLLYLHQDSRLRIIHRDLKTSNILLDAEMNPKISDFGLARIFEGKQTEGSTERVMGTYGYMSPEYALDGLFSVKSDAFSYGVVVLEILSGRRSTRAFKLEKELNLLTTAWRLWRADYALDFLDETISQSVNRNEFIKCPHFALLCVQEDPADRPNMSNVVVMPSSEVATFPIPRQPAFVERKGLSDTASSSSKQEINMSWSVESGGSR</sequence>
<evidence type="ECO:0000256" key="14">
    <source>
        <dbReference type="ARBA" id="ARBA00023157"/>
    </source>
</evidence>
<keyword evidence="3" id="KW-1003">Cell membrane</keyword>
<dbReference type="PROSITE" id="PS50948">
    <property type="entry name" value="PAN"/>
    <property type="match status" value="1"/>
</dbReference>
<name>A0A067KB60_JATCU</name>
<feature type="domain" description="Protein kinase" evidence="21">
    <location>
        <begin position="351"/>
        <end position="637"/>
    </location>
</feature>
<keyword evidence="12 20" id="KW-1133">Transmembrane helix</keyword>
<dbReference type="InterPro" id="IPR003609">
    <property type="entry name" value="Pan_app"/>
</dbReference>
<evidence type="ECO:0000256" key="8">
    <source>
        <dbReference type="ARBA" id="ARBA00022734"/>
    </source>
</evidence>
<dbReference type="PROSITE" id="PS50011">
    <property type="entry name" value="PROTEIN_KINASE_DOM"/>
    <property type="match status" value="1"/>
</dbReference>
<evidence type="ECO:0000256" key="7">
    <source>
        <dbReference type="ARBA" id="ARBA00022729"/>
    </source>
</evidence>
<dbReference type="Proteomes" id="UP000027138">
    <property type="component" value="Unassembled WGS sequence"/>
</dbReference>
<evidence type="ECO:0000259" key="21">
    <source>
        <dbReference type="PROSITE" id="PS50011"/>
    </source>
</evidence>
<dbReference type="CDD" id="cd01098">
    <property type="entry name" value="PAN_AP_plant"/>
    <property type="match status" value="1"/>
</dbReference>
<evidence type="ECO:0000313" key="23">
    <source>
        <dbReference type="EMBL" id="KDP32208.1"/>
    </source>
</evidence>
<dbReference type="OrthoDB" id="837426at2759"/>
<dbReference type="GO" id="GO:0005524">
    <property type="term" value="F:ATP binding"/>
    <property type="evidence" value="ECO:0007669"/>
    <property type="project" value="UniProtKB-KW"/>
</dbReference>
<evidence type="ECO:0000256" key="20">
    <source>
        <dbReference type="SAM" id="Phobius"/>
    </source>
</evidence>
<feature type="transmembrane region" description="Helical" evidence="20">
    <location>
        <begin position="265"/>
        <end position="289"/>
    </location>
</feature>
<evidence type="ECO:0000256" key="3">
    <source>
        <dbReference type="ARBA" id="ARBA00022475"/>
    </source>
</evidence>
<evidence type="ECO:0000256" key="10">
    <source>
        <dbReference type="ARBA" id="ARBA00022777"/>
    </source>
</evidence>
<keyword evidence="8" id="KW-0430">Lectin</keyword>
<dbReference type="EC" id="2.7.11.1" evidence="2"/>
<keyword evidence="4" id="KW-0723">Serine/threonine-protein kinase</keyword>
<evidence type="ECO:0000256" key="1">
    <source>
        <dbReference type="ARBA" id="ARBA00004251"/>
    </source>
</evidence>
<evidence type="ECO:0000256" key="15">
    <source>
        <dbReference type="ARBA" id="ARBA00023170"/>
    </source>
</evidence>
<feature type="compositionally biased region" description="Polar residues" evidence="19">
    <location>
        <begin position="645"/>
        <end position="667"/>
    </location>
</feature>